<dbReference type="Pfam" id="PF13408">
    <property type="entry name" value="Zn_ribbon_recom"/>
    <property type="match status" value="1"/>
</dbReference>
<dbReference type="PROSITE" id="PS51736">
    <property type="entry name" value="RECOMBINASES_3"/>
    <property type="match status" value="1"/>
</dbReference>
<accession>A0A7C4QS20</accession>
<dbReference type="InterPro" id="IPR036162">
    <property type="entry name" value="Resolvase-like_N_sf"/>
</dbReference>
<dbReference type="PANTHER" id="PTHR30461">
    <property type="entry name" value="DNA-INVERTASE FROM LAMBDOID PROPHAGE"/>
    <property type="match status" value="1"/>
</dbReference>
<gene>
    <name evidence="3" type="ORF">ENS64_10360</name>
</gene>
<dbReference type="Gene3D" id="3.90.1750.20">
    <property type="entry name" value="Putative Large Serine Recombinase, Chain B, Domain 2"/>
    <property type="match status" value="1"/>
</dbReference>
<evidence type="ECO:0000313" key="3">
    <source>
        <dbReference type="EMBL" id="HGT39649.1"/>
    </source>
</evidence>
<evidence type="ECO:0000259" key="2">
    <source>
        <dbReference type="PROSITE" id="PS51737"/>
    </source>
</evidence>
<reference evidence="3" key="1">
    <citation type="journal article" date="2020" name="mSystems">
        <title>Genome- and Community-Level Interaction Insights into Carbon Utilization and Element Cycling Functions of Hydrothermarchaeota in Hydrothermal Sediment.</title>
        <authorList>
            <person name="Zhou Z."/>
            <person name="Liu Y."/>
            <person name="Xu W."/>
            <person name="Pan J."/>
            <person name="Luo Z.H."/>
            <person name="Li M."/>
        </authorList>
    </citation>
    <scope>NUCLEOTIDE SEQUENCE [LARGE SCALE GENOMIC DNA]</scope>
    <source>
        <strain evidence="3">SpSt-508</strain>
    </source>
</reference>
<dbReference type="CDD" id="cd00338">
    <property type="entry name" value="Ser_Recombinase"/>
    <property type="match status" value="1"/>
</dbReference>
<dbReference type="InterPro" id="IPR038109">
    <property type="entry name" value="DNA_bind_recomb_sf"/>
</dbReference>
<dbReference type="InterPro" id="IPR011109">
    <property type="entry name" value="DNA_bind_recombinase_dom"/>
</dbReference>
<dbReference type="SMART" id="SM00857">
    <property type="entry name" value="Resolvase"/>
    <property type="match status" value="1"/>
</dbReference>
<evidence type="ECO:0000259" key="1">
    <source>
        <dbReference type="PROSITE" id="PS51736"/>
    </source>
</evidence>
<dbReference type="InterPro" id="IPR050639">
    <property type="entry name" value="SSR_resolvase"/>
</dbReference>
<organism evidence="3">
    <name type="scientific">Schlesneria paludicola</name>
    <dbReference type="NCBI Taxonomy" id="360056"/>
    <lineage>
        <taxon>Bacteria</taxon>
        <taxon>Pseudomonadati</taxon>
        <taxon>Planctomycetota</taxon>
        <taxon>Planctomycetia</taxon>
        <taxon>Planctomycetales</taxon>
        <taxon>Planctomycetaceae</taxon>
        <taxon>Schlesneria</taxon>
    </lineage>
</organism>
<dbReference type="InterPro" id="IPR006119">
    <property type="entry name" value="Resolv_N"/>
</dbReference>
<dbReference type="PANTHER" id="PTHR30461:SF23">
    <property type="entry name" value="DNA RECOMBINASE-RELATED"/>
    <property type="match status" value="1"/>
</dbReference>
<proteinExistence type="predicted"/>
<protein>
    <submittedName>
        <fullName evidence="3">Recombinase family protein</fullName>
    </submittedName>
</protein>
<feature type="domain" description="Recombinase" evidence="2">
    <location>
        <begin position="158"/>
        <end position="268"/>
    </location>
</feature>
<dbReference type="GO" id="GO:0003677">
    <property type="term" value="F:DNA binding"/>
    <property type="evidence" value="ECO:0007669"/>
    <property type="project" value="InterPro"/>
</dbReference>
<sequence>MNVVIWARVSSREQKEGYSIDAQLRANRERAQKNGWTIVREFMVAESAKRGAERTVFNQMVDWVKANAKRENLRAILSHKLDRVCRNMRDAVRMQELEDKYGVSLAFVENQFGPGPAGALSFNVMAAVAQYYSDNLRTEVLKGIDERARQGWQHSRAPFGYMNVKEDRNEPIQPHPVNSKAVMRLFELYSSGLHTFDSVCQALHDEGFTYQKTHPKFHRTAVSYILNNRFYVGELRRGGAYYQGRHQPLIDRTTFLSCQDVLNGKNRRATPQVNMPLSGGLLTCRHCGSFITGERIKRKLKGGGVRVHDYYRCANNYPDDDHPSVRWRADDLEDAIVADLASFRLPDDEVIDWFRISLQSAFTDISDLQRGQRSAQTKRRAELITMNDRLLNAFLAGSIDEATLAARQAQLRNEAATVAATLAACGDIGQEDVRVALGVFEFAQNAAQIWRGSKMLQKREILKAVSLNRTLGDVTLVLEKRKPFDELAKRPEIQLSRGDRI</sequence>
<dbReference type="PROSITE" id="PS51737">
    <property type="entry name" value="RECOMBINASE_DNA_BIND"/>
    <property type="match status" value="1"/>
</dbReference>
<dbReference type="Pfam" id="PF07508">
    <property type="entry name" value="Recombinase"/>
    <property type="match status" value="1"/>
</dbReference>
<dbReference type="GO" id="GO:0000150">
    <property type="term" value="F:DNA strand exchange activity"/>
    <property type="evidence" value="ECO:0007669"/>
    <property type="project" value="InterPro"/>
</dbReference>
<comment type="caution">
    <text evidence="3">The sequence shown here is derived from an EMBL/GenBank/DDBJ whole genome shotgun (WGS) entry which is preliminary data.</text>
</comment>
<feature type="domain" description="Resolvase/invertase-type recombinase catalytic" evidence="1">
    <location>
        <begin position="2"/>
        <end position="151"/>
    </location>
</feature>
<dbReference type="Gene3D" id="3.40.50.1390">
    <property type="entry name" value="Resolvase, N-terminal catalytic domain"/>
    <property type="match status" value="1"/>
</dbReference>
<dbReference type="SUPFAM" id="SSF53041">
    <property type="entry name" value="Resolvase-like"/>
    <property type="match status" value="1"/>
</dbReference>
<dbReference type="EMBL" id="DSVQ01000012">
    <property type="protein sequence ID" value="HGT39649.1"/>
    <property type="molecule type" value="Genomic_DNA"/>
</dbReference>
<dbReference type="InterPro" id="IPR025827">
    <property type="entry name" value="Zn_ribbon_recom_dom"/>
</dbReference>
<dbReference type="AlphaFoldDB" id="A0A7C4QS20"/>
<dbReference type="Pfam" id="PF00239">
    <property type="entry name" value="Resolvase"/>
    <property type="match status" value="1"/>
</dbReference>
<name>A0A7C4QS20_9PLAN</name>